<sequence>MKISTTATLVLAFLASSIAADPDSSAPKPGNTVTVQLANDQSGAWGNADVPADGAKHSIESLYAKTNIAKDGTVSATSTQLVKFQQNTVCKISKKPGVDVTLNSRETWKSLKGGAVVKLQGGTVECKNS</sequence>
<name>A0A5N5WM39_9EURO</name>
<organism evidence="2 3">
    <name type="scientific">Aspergillus leporis</name>
    <dbReference type="NCBI Taxonomy" id="41062"/>
    <lineage>
        <taxon>Eukaryota</taxon>
        <taxon>Fungi</taxon>
        <taxon>Dikarya</taxon>
        <taxon>Ascomycota</taxon>
        <taxon>Pezizomycotina</taxon>
        <taxon>Eurotiomycetes</taxon>
        <taxon>Eurotiomycetidae</taxon>
        <taxon>Eurotiales</taxon>
        <taxon>Aspergillaceae</taxon>
        <taxon>Aspergillus</taxon>
        <taxon>Aspergillus subgen. Circumdati</taxon>
    </lineage>
</organism>
<feature type="signal peptide" evidence="1">
    <location>
        <begin position="1"/>
        <end position="20"/>
    </location>
</feature>
<proteinExistence type="predicted"/>
<evidence type="ECO:0008006" key="4">
    <source>
        <dbReference type="Google" id="ProtNLM"/>
    </source>
</evidence>
<gene>
    <name evidence="2" type="ORF">BDV29DRAFT_161363</name>
</gene>
<reference evidence="2 3" key="1">
    <citation type="submission" date="2019-04" db="EMBL/GenBank/DDBJ databases">
        <title>Friends and foes A comparative genomics study of 23 Aspergillus species from section Flavi.</title>
        <authorList>
            <consortium name="DOE Joint Genome Institute"/>
            <person name="Kjaerbolling I."/>
            <person name="Vesth T."/>
            <person name="Frisvad J.C."/>
            <person name="Nybo J.L."/>
            <person name="Theobald S."/>
            <person name="Kildgaard S."/>
            <person name="Isbrandt T."/>
            <person name="Kuo A."/>
            <person name="Sato A."/>
            <person name="Lyhne E.K."/>
            <person name="Kogle M.E."/>
            <person name="Wiebenga A."/>
            <person name="Kun R.S."/>
            <person name="Lubbers R.J."/>
            <person name="Makela M.R."/>
            <person name="Barry K."/>
            <person name="Chovatia M."/>
            <person name="Clum A."/>
            <person name="Daum C."/>
            <person name="Haridas S."/>
            <person name="He G."/>
            <person name="LaButti K."/>
            <person name="Lipzen A."/>
            <person name="Mondo S."/>
            <person name="Riley R."/>
            <person name="Salamov A."/>
            <person name="Simmons B.A."/>
            <person name="Magnuson J.K."/>
            <person name="Henrissat B."/>
            <person name="Mortensen U.H."/>
            <person name="Larsen T.O."/>
            <person name="Devries R.P."/>
            <person name="Grigoriev I.V."/>
            <person name="Machida M."/>
            <person name="Baker S.E."/>
            <person name="Andersen M.R."/>
        </authorList>
    </citation>
    <scope>NUCLEOTIDE SEQUENCE [LARGE SCALE GENOMIC DNA]</scope>
    <source>
        <strain evidence="2 3">CBS 151.66</strain>
    </source>
</reference>
<keyword evidence="1" id="KW-0732">Signal</keyword>
<dbReference type="OrthoDB" id="3497702at2759"/>
<dbReference type="AlphaFoldDB" id="A0A5N5WM39"/>
<evidence type="ECO:0000313" key="3">
    <source>
        <dbReference type="Proteomes" id="UP000326565"/>
    </source>
</evidence>
<dbReference type="Proteomes" id="UP000326565">
    <property type="component" value="Unassembled WGS sequence"/>
</dbReference>
<feature type="chain" id="PRO_5024896744" description="Pectate lyase" evidence="1">
    <location>
        <begin position="21"/>
        <end position="129"/>
    </location>
</feature>
<protein>
    <recommendedName>
        <fullName evidence="4">Pectate lyase</fullName>
    </recommendedName>
</protein>
<evidence type="ECO:0000256" key="1">
    <source>
        <dbReference type="SAM" id="SignalP"/>
    </source>
</evidence>
<dbReference type="EMBL" id="ML732337">
    <property type="protein sequence ID" value="KAB8069533.1"/>
    <property type="molecule type" value="Genomic_DNA"/>
</dbReference>
<accession>A0A5N5WM39</accession>
<evidence type="ECO:0000313" key="2">
    <source>
        <dbReference type="EMBL" id="KAB8069533.1"/>
    </source>
</evidence>
<keyword evidence="3" id="KW-1185">Reference proteome</keyword>